<evidence type="ECO:0000313" key="9">
    <source>
        <dbReference type="Proteomes" id="UP000801864"/>
    </source>
</evidence>
<accession>A0A9P4XCF2</accession>
<keyword evidence="3" id="KW-0238">DNA-binding</keyword>
<dbReference type="Proteomes" id="UP000801864">
    <property type="component" value="Unassembled WGS sequence"/>
</dbReference>
<dbReference type="AlphaFoldDB" id="A0A9P4XCF2"/>
<dbReference type="PANTHER" id="PTHR47171:SF6">
    <property type="entry name" value="SPECIFIC TRANSCRIPTION FACTOR, PUTATIVE (AFU_ORTHOLOGUE AFUA_2G06130)-RELATED"/>
    <property type="match status" value="1"/>
</dbReference>
<dbReference type="GO" id="GO:0006351">
    <property type="term" value="P:DNA-templated transcription"/>
    <property type="evidence" value="ECO:0007669"/>
    <property type="project" value="InterPro"/>
</dbReference>
<keyword evidence="5" id="KW-0539">Nucleus</keyword>
<dbReference type="SMART" id="SM00906">
    <property type="entry name" value="Fungal_trans"/>
    <property type="match status" value="1"/>
</dbReference>
<evidence type="ECO:0000256" key="3">
    <source>
        <dbReference type="ARBA" id="ARBA00023125"/>
    </source>
</evidence>
<dbReference type="PANTHER" id="PTHR47171">
    <property type="entry name" value="FARA-RELATED"/>
    <property type="match status" value="1"/>
</dbReference>
<gene>
    <name evidence="8" type="ORF">CFAM422_008007</name>
</gene>
<protein>
    <recommendedName>
        <fullName evidence="7">Xylanolytic transcriptional activator regulatory domain-containing protein</fullName>
    </recommendedName>
</protein>
<feature type="region of interest" description="Disordered" evidence="6">
    <location>
        <begin position="99"/>
        <end position="118"/>
    </location>
</feature>
<feature type="compositionally biased region" description="Polar residues" evidence="6">
    <location>
        <begin position="72"/>
        <end position="90"/>
    </location>
</feature>
<keyword evidence="1" id="KW-0862">Zinc</keyword>
<evidence type="ECO:0000256" key="5">
    <source>
        <dbReference type="ARBA" id="ARBA00023242"/>
    </source>
</evidence>
<name>A0A9P4XCF2_9HYPO</name>
<feature type="domain" description="Xylanolytic transcriptional activator regulatory" evidence="7">
    <location>
        <begin position="341"/>
        <end position="410"/>
    </location>
</feature>
<evidence type="ECO:0000256" key="2">
    <source>
        <dbReference type="ARBA" id="ARBA00023015"/>
    </source>
</evidence>
<dbReference type="GO" id="GO:0008270">
    <property type="term" value="F:zinc ion binding"/>
    <property type="evidence" value="ECO:0007669"/>
    <property type="project" value="InterPro"/>
</dbReference>
<comment type="caution">
    <text evidence="8">The sequence shown here is derived from an EMBL/GenBank/DDBJ whole genome shotgun (WGS) entry which is preliminary data.</text>
</comment>
<keyword evidence="9" id="KW-1185">Reference proteome</keyword>
<proteinExistence type="predicted"/>
<evidence type="ECO:0000259" key="7">
    <source>
        <dbReference type="SMART" id="SM00906"/>
    </source>
</evidence>
<evidence type="ECO:0000256" key="1">
    <source>
        <dbReference type="ARBA" id="ARBA00022833"/>
    </source>
</evidence>
<evidence type="ECO:0000256" key="6">
    <source>
        <dbReference type="SAM" id="MobiDB-lite"/>
    </source>
</evidence>
<evidence type="ECO:0000313" key="8">
    <source>
        <dbReference type="EMBL" id="KAF3068137.1"/>
    </source>
</evidence>
<feature type="region of interest" description="Disordered" evidence="6">
    <location>
        <begin position="70"/>
        <end position="94"/>
    </location>
</feature>
<dbReference type="InterPro" id="IPR052073">
    <property type="entry name" value="Amide_Lactam_Regulators"/>
</dbReference>
<organism evidence="8 9">
    <name type="scientific">Trichoderma lentiforme</name>
    <dbReference type="NCBI Taxonomy" id="1567552"/>
    <lineage>
        <taxon>Eukaryota</taxon>
        <taxon>Fungi</taxon>
        <taxon>Dikarya</taxon>
        <taxon>Ascomycota</taxon>
        <taxon>Pezizomycotina</taxon>
        <taxon>Sordariomycetes</taxon>
        <taxon>Hypocreomycetidae</taxon>
        <taxon>Hypocreales</taxon>
        <taxon>Hypocreaceae</taxon>
        <taxon>Trichoderma</taxon>
    </lineage>
</organism>
<dbReference type="GO" id="GO:0003677">
    <property type="term" value="F:DNA binding"/>
    <property type="evidence" value="ECO:0007669"/>
    <property type="project" value="UniProtKB-KW"/>
</dbReference>
<sequence>MAVPARKVKFVASDPARGGLPVKRRQVQQACLSCRRKKTCGLLTALKRKCNHAEDAMVDDASLEDHKVLLETSPSQSSTRPGTSRSSLTPSVRMRPLGAEDAATPAGRTGLNTHPSPVSRRPLPGAFGHGETQANTPAAQIAQDIAARPQSSRFVGDLNPEGMFMEAAVPSVTRASSQKGDVGIWFPAATTGQPSQFITSRPPPVMDSFMLPFVREHCLSCLPPEEDYARLKAVFLQRVHPIFPVIPEAALNGPTDNPSSIVLRQLACLAAGSDPQMTPYLRLKNKGPSPLRPSEFSSALSSSVRAILETSIIPDRVVHIQALTMLSLYTQPTCAEESDLPAQLGGRAIHHIQTLGLHLLRYDGPNFGDLENLFCAVWALDRINAAMYGRPCLIHERDIGADLDACIKKRQPAFRLLLSVAQWLDKVVELYRPGPSAQVSGFDKVAYIDLPVLEAMIVDADALKVPTSLIGKLSTDELCVAIFLTNLLATIETFYHAVIILSCRLPRPGTIIAASTLPPPSANARRSLAAERIACAVPRDCLSSLPFIPYAVSLALSVEYRKMRHSRLPMFRTRAMNAFKRNCDLLRSYSEHYWSARVVGGLGEGVLREMERAANTLAKELSPQPAEIPPKPVVDDQDAPATQDLGPTPSGDPVAMNSNLGFENVIDFSVIDAISGQDVFGHIDPNFNLDAVEDALEANLDIGLPPNWGDWGQFAA</sequence>
<dbReference type="EMBL" id="QLNT01000014">
    <property type="protein sequence ID" value="KAF3068137.1"/>
    <property type="molecule type" value="Genomic_DNA"/>
</dbReference>
<keyword evidence="2" id="KW-0805">Transcription regulation</keyword>
<keyword evidence="4" id="KW-0804">Transcription</keyword>
<reference evidence="8 9" key="1">
    <citation type="submission" date="2018-06" db="EMBL/GenBank/DDBJ databases">
        <title>Genome analysis of cellulolytic fungus Trichoderma lentiforme CFAM-422.</title>
        <authorList>
            <person name="Steindorff A.S."/>
            <person name="Formighieri E.F."/>
            <person name="Midorikawa G.E.O."/>
            <person name="Tamietti M.S."/>
            <person name="Ramos E.Z."/>
            <person name="Silva A.S."/>
            <person name="Bon E.P.S."/>
            <person name="Mendes T.D."/>
            <person name="Damaso M.C.T."/>
            <person name="Favaro L.C.L."/>
        </authorList>
    </citation>
    <scope>NUCLEOTIDE SEQUENCE [LARGE SCALE GENOMIC DNA]</scope>
    <source>
        <strain evidence="8 9">CFAM-422</strain>
    </source>
</reference>
<evidence type="ECO:0000256" key="4">
    <source>
        <dbReference type="ARBA" id="ARBA00023163"/>
    </source>
</evidence>
<dbReference type="CDD" id="cd12148">
    <property type="entry name" value="fungal_TF_MHR"/>
    <property type="match status" value="1"/>
</dbReference>
<dbReference type="Pfam" id="PF04082">
    <property type="entry name" value="Fungal_trans"/>
    <property type="match status" value="1"/>
</dbReference>
<dbReference type="InterPro" id="IPR007219">
    <property type="entry name" value="XnlR_reg_dom"/>
</dbReference>
<feature type="region of interest" description="Disordered" evidence="6">
    <location>
        <begin position="618"/>
        <end position="656"/>
    </location>
</feature>